<dbReference type="EMBL" id="BMAV01016047">
    <property type="protein sequence ID" value="GFY66437.1"/>
    <property type="molecule type" value="Genomic_DNA"/>
</dbReference>
<comment type="caution">
    <text evidence="1">The sequence shown here is derived from an EMBL/GenBank/DDBJ whole genome shotgun (WGS) entry which is preliminary data.</text>
</comment>
<evidence type="ECO:0000313" key="1">
    <source>
        <dbReference type="EMBL" id="GFY66437.1"/>
    </source>
</evidence>
<protein>
    <submittedName>
        <fullName evidence="1">Uncharacterized protein</fullName>
    </submittedName>
</protein>
<organism evidence="1 2">
    <name type="scientific">Trichonephila inaurata madagascariensis</name>
    <dbReference type="NCBI Taxonomy" id="2747483"/>
    <lineage>
        <taxon>Eukaryota</taxon>
        <taxon>Metazoa</taxon>
        <taxon>Ecdysozoa</taxon>
        <taxon>Arthropoda</taxon>
        <taxon>Chelicerata</taxon>
        <taxon>Arachnida</taxon>
        <taxon>Araneae</taxon>
        <taxon>Araneomorphae</taxon>
        <taxon>Entelegynae</taxon>
        <taxon>Araneoidea</taxon>
        <taxon>Nephilidae</taxon>
        <taxon>Trichonephila</taxon>
        <taxon>Trichonephila inaurata</taxon>
    </lineage>
</organism>
<dbReference type="AlphaFoldDB" id="A0A8X6Y907"/>
<dbReference type="Proteomes" id="UP000886998">
    <property type="component" value="Unassembled WGS sequence"/>
</dbReference>
<sequence length="165" mass="19258">MDTLKTSLDDSDLFVQWSSKIRGVVENIEKCEILWRRLEKLFSLENSDFTYFATQDFWTEVSELEEMRADLHETGILMARFHKLIKSTRHVQDSTKNRLELIASLNISEEDRRSQAIVTNDLIELFETMVLLISSTINHVENVLTGIEHKMHLLTKIYSANDSHD</sequence>
<accession>A0A8X6Y907</accession>
<evidence type="ECO:0000313" key="2">
    <source>
        <dbReference type="Proteomes" id="UP000886998"/>
    </source>
</evidence>
<keyword evidence="2" id="KW-1185">Reference proteome</keyword>
<reference evidence="1" key="1">
    <citation type="submission" date="2020-08" db="EMBL/GenBank/DDBJ databases">
        <title>Multicomponent nature underlies the extraordinary mechanical properties of spider dragline silk.</title>
        <authorList>
            <person name="Kono N."/>
            <person name="Nakamura H."/>
            <person name="Mori M."/>
            <person name="Yoshida Y."/>
            <person name="Ohtoshi R."/>
            <person name="Malay A.D."/>
            <person name="Moran D.A.P."/>
            <person name="Tomita M."/>
            <person name="Numata K."/>
            <person name="Arakawa K."/>
        </authorList>
    </citation>
    <scope>NUCLEOTIDE SEQUENCE</scope>
</reference>
<gene>
    <name evidence="1" type="ORF">TNIN_237871</name>
</gene>
<dbReference type="OrthoDB" id="10394366at2759"/>
<name>A0A8X6Y907_9ARAC</name>
<proteinExistence type="predicted"/>